<keyword evidence="2" id="KW-1185">Reference proteome</keyword>
<sequence>MINDDDPYVETIERLKMKSKSLYESRQFIQQNLGELIHDYHSLKHELKRHYQKHYKELDQYLRYRIRTKQLQDRIISTDESIQYYRQQYQNTLDRLNTLSNRIHQNRND</sequence>
<proteinExistence type="predicted"/>
<protein>
    <submittedName>
        <fullName evidence="1">Uncharacterized protein</fullName>
    </submittedName>
</protein>
<feature type="non-terminal residue" evidence="1">
    <location>
        <position position="109"/>
    </location>
</feature>
<reference evidence="1 2" key="1">
    <citation type="submission" date="2017-03" db="EMBL/GenBank/DDBJ databases">
        <title>Genome Survey of Euroglyphus maynei.</title>
        <authorList>
            <person name="Arlian L.G."/>
            <person name="Morgan M.S."/>
            <person name="Rider S.D."/>
        </authorList>
    </citation>
    <scope>NUCLEOTIDE SEQUENCE [LARGE SCALE GENOMIC DNA]</scope>
    <source>
        <strain evidence="1">Arlian Lab</strain>
        <tissue evidence="1">Whole body</tissue>
    </source>
</reference>
<evidence type="ECO:0000313" key="2">
    <source>
        <dbReference type="Proteomes" id="UP000194236"/>
    </source>
</evidence>
<gene>
    <name evidence="1" type="ORF">BLA29_013435</name>
</gene>
<dbReference type="AlphaFoldDB" id="A0A1Y3BQG8"/>
<accession>A0A1Y3BQG8</accession>
<evidence type="ECO:0000313" key="1">
    <source>
        <dbReference type="EMBL" id="OTF83209.1"/>
    </source>
</evidence>
<name>A0A1Y3BQG8_EURMA</name>
<organism evidence="1 2">
    <name type="scientific">Euroglyphus maynei</name>
    <name type="common">Mayne's house dust mite</name>
    <dbReference type="NCBI Taxonomy" id="6958"/>
    <lineage>
        <taxon>Eukaryota</taxon>
        <taxon>Metazoa</taxon>
        <taxon>Ecdysozoa</taxon>
        <taxon>Arthropoda</taxon>
        <taxon>Chelicerata</taxon>
        <taxon>Arachnida</taxon>
        <taxon>Acari</taxon>
        <taxon>Acariformes</taxon>
        <taxon>Sarcoptiformes</taxon>
        <taxon>Astigmata</taxon>
        <taxon>Psoroptidia</taxon>
        <taxon>Analgoidea</taxon>
        <taxon>Pyroglyphidae</taxon>
        <taxon>Pyroglyphinae</taxon>
        <taxon>Euroglyphus</taxon>
    </lineage>
</organism>
<dbReference type="Proteomes" id="UP000194236">
    <property type="component" value="Unassembled WGS sequence"/>
</dbReference>
<comment type="caution">
    <text evidence="1">The sequence shown here is derived from an EMBL/GenBank/DDBJ whole genome shotgun (WGS) entry which is preliminary data.</text>
</comment>
<dbReference type="EMBL" id="MUJZ01004619">
    <property type="protein sequence ID" value="OTF83209.1"/>
    <property type="molecule type" value="Genomic_DNA"/>
</dbReference>
<dbReference type="OrthoDB" id="10464463at2759"/>